<gene>
    <name evidence="1" type="ORF">HEB94_003100</name>
</gene>
<evidence type="ECO:0000313" key="1">
    <source>
        <dbReference type="EMBL" id="MBE1606252.1"/>
    </source>
</evidence>
<protein>
    <submittedName>
        <fullName evidence="1">Uncharacterized protein</fullName>
    </submittedName>
</protein>
<dbReference type="AlphaFoldDB" id="A0A927MZN4"/>
<comment type="caution">
    <text evidence="1">The sequence shown here is derived from an EMBL/GenBank/DDBJ whole genome shotgun (WGS) entry which is preliminary data.</text>
</comment>
<accession>A0A927MZN4</accession>
<proteinExistence type="predicted"/>
<dbReference type="EMBL" id="JADBEM010000001">
    <property type="protein sequence ID" value="MBE1606252.1"/>
    <property type="molecule type" value="Genomic_DNA"/>
</dbReference>
<name>A0A927MZN4_9ACTN</name>
<reference evidence="1" key="1">
    <citation type="submission" date="2020-10" db="EMBL/GenBank/DDBJ databases">
        <title>Sequencing the genomes of 1000 actinobacteria strains.</title>
        <authorList>
            <person name="Klenk H.-P."/>
        </authorList>
    </citation>
    <scope>NUCLEOTIDE SEQUENCE</scope>
    <source>
        <strain evidence="1">DSM 45354</strain>
    </source>
</reference>
<organism evidence="1 2">
    <name type="scientific">Actinopolymorpha pittospori</name>
    <dbReference type="NCBI Taxonomy" id="648752"/>
    <lineage>
        <taxon>Bacteria</taxon>
        <taxon>Bacillati</taxon>
        <taxon>Actinomycetota</taxon>
        <taxon>Actinomycetes</taxon>
        <taxon>Propionibacteriales</taxon>
        <taxon>Actinopolymorphaceae</taxon>
        <taxon>Actinopolymorpha</taxon>
    </lineage>
</organism>
<keyword evidence="2" id="KW-1185">Reference proteome</keyword>
<evidence type="ECO:0000313" key="2">
    <source>
        <dbReference type="Proteomes" id="UP000638648"/>
    </source>
</evidence>
<dbReference type="RefSeq" id="WP_192750414.1">
    <property type="nucleotide sequence ID" value="NZ_BAABJL010000011.1"/>
</dbReference>
<dbReference type="Proteomes" id="UP000638648">
    <property type="component" value="Unassembled WGS sequence"/>
</dbReference>
<sequence length="106" mass="11557">MIEKQPLALTYAPPRYPRHSYTGEGEIVTVRVGREIVGHLTRQGDAVGWDATAPPYTDAGIVRRIVEDALRAGAAQGRSLDEVWREILASVQHEDPVTAPLDGLQG</sequence>